<protein>
    <recommendedName>
        <fullName evidence="3">TRIM71</fullName>
    </recommendedName>
</protein>
<dbReference type="Gene3D" id="2.120.10.30">
    <property type="entry name" value="TolB, C-terminal domain"/>
    <property type="match status" value="1"/>
</dbReference>
<keyword evidence="2" id="KW-1185">Reference proteome</keyword>
<dbReference type="EMBL" id="CACVKT020000425">
    <property type="protein sequence ID" value="CAC5359098.1"/>
    <property type="molecule type" value="Genomic_DNA"/>
</dbReference>
<dbReference type="Proteomes" id="UP000507470">
    <property type="component" value="Unassembled WGS sequence"/>
</dbReference>
<evidence type="ECO:0008006" key="3">
    <source>
        <dbReference type="Google" id="ProtNLM"/>
    </source>
</evidence>
<reference evidence="1 2" key="1">
    <citation type="submission" date="2020-06" db="EMBL/GenBank/DDBJ databases">
        <authorList>
            <person name="Li R."/>
            <person name="Bekaert M."/>
        </authorList>
    </citation>
    <scope>NUCLEOTIDE SEQUENCE [LARGE SCALE GENOMIC DNA]</scope>
    <source>
        <strain evidence="2">wild</strain>
    </source>
</reference>
<dbReference type="AlphaFoldDB" id="A0A6J8A0P6"/>
<proteinExistence type="predicted"/>
<dbReference type="SUPFAM" id="SSF101898">
    <property type="entry name" value="NHL repeat"/>
    <property type="match status" value="1"/>
</dbReference>
<evidence type="ECO:0000313" key="2">
    <source>
        <dbReference type="Proteomes" id="UP000507470"/>
    </source>
</evidence>
<dbReference type="InterPro" id="IPR011042">
    <property type="entry name" value="6-blade_b-propeller_TolB-like"/>
</dbReference>
<evidence type="ECO:0000313" key="1">
    <source>
        <dbReference type="EMBL" id="CAC5359098.1"/>
    </source>
</evidence>
<gene>
    <name evidence="1" type="ORF">MCOR_2109</name>
</gene>
<name>A0A6J8A0P6_MYTCO</name>
<sequence length="266" mass="29771">MCSTDDIISCMSNAHGQMTQFLKAKLLKGSVKILKQMDIECIDFAISFKDKILFSPEPRNKLMAASTKKTKTKTVVNISPLVISAIHISKHNELLLGVREQGSMFPVTDLSTRLVAVFGTDYKRKSTFMRNDEGKGLFNYTSRIATDSTNNIYVIDLFNNDVGRIVSIDRTGHKRFLYNGFVSFNTQETAFNPTDIAVTSRDTTIISDCDNHALHALNVNGELIGLQITRNFDILYPCSLCIDNEGFLLIGCNEYDAKIYVVKLLS</sequence>
<accession>A0A6J8A0P6</accession>
<organism evidence="1 2">
    <name type="scientific">Mytilus coruscus</name>
    <name type="common">Sea mussel</name>
    <dbReference type="NCBI Taxonomy" id="42192"/>
    <lineage>
        <taxon>Eukaryota</taxon>
        <taxon>Metazoa</taxon>
        <taxon>Spiralia</taxon>
        <taxon>Lophotrochozoa</taxon>
        <taxon>Mollusca</taxon>
        <taxon>Bivalvia</taxon>
        <taxon>Autobranchia</taxon>
        <taxon>Pteriomorphia</taxon>
        <taxon>Mytilida</taxon>
        <taxon>Mytiloidea</taxon>
        <taxon>Mytilidae</taxon>
        <taxon>Mytilinae</taxon>
        <taxon>Mytilus</taxon>
    </lineage>
</organism>